<dbReference type="Proteomes" id="UP000823388">
    <property type="component" value="Chromosome 5K"/>
</dbReference>
<comment type="caution">
    <text evidence="1">The sequence shown here is derived from an EMBL/GenBank/DDBJ whole genome shotgun (WGS) entry which is preliminary data.</text>
</comment>
<evidence type="ECO:0000313" key="1">
    <source>
        <dbReference type="EMBL" id="KAG2599583.1"/>
    </source>
</evidence>
<protein>
    <submittedName>
        <fullName evidence="1">Uncharacterized protein</fullName>
    </submittedName>
</protein>
<evidence type="ECO:0000313" key="2">
    <source>
        <dbReference type="Proteomes" id="UP000823388"/>
    </source>
</evidence>
<organism evidence="1 2">
    <name type="scientific">Panicum virgatum</name>
    <name type="common">Blackwell switchgrass</name>
    <dbReference type="NCBI Taxonomy" id="38727"/>
    <lineage>
        <taxon>Eukaryota</taxon>
        <taxon>Viridiplantae</taxon>
        <taxon>Streptophyta</taxon>
        <taxon>Embryophyta</taxon>
        <taxon>Tracheophyta</taxon>
        <taxon>Spermatophyta</taxon>
        <taxon>Magnoliopsida</taxon>
        <taxon>Liliopsida</taxon>
        <taxon>Poales</taxon>
        <taxon>Poaceae</taxon>
        <taxon>PACMAD clade</taxon>
        <taxon>Panicoideae</taxon>
        <taxon>Panicodae</taxon>
        <taxon>Paniceae</taxon>
        <taxon>Panicinae</taxon>
        <taxon>Panicum</taxon>
        <taxon>Panicum sect. Hiantes</taxon>
    </lineage>
</organism>
<accession>A0A8T0SRJ2</accession>
<dbReference type="AlphaFoldDB" id="A0A8T0SRJ2"/>
<dbReference type="EMBL" id="CM029045">
    <property type="protein sequence ID" value="KAG2599583.1"/>
    <property type="molecule type" value="Genomic_DNA"/>
</dbReference>
<name>A0A8T0SRJ2_PANVG</name>
<reference evidence="1" key="1">
    <citation type="submission" date="2020-05" db="EMBL/GenBank/DDBJ databases">
        <title>WGS assembly of Panicum virgatum.</title>
        <authorList>
            <person name="Lovell J.T."/>
            <person name="Jenkins J."/>
            <person name="Shu S."/>
            <person name="Juenger T.E."/>
            <person name="Schmutz J."/>
        </authorList>
    </citation>
    <scope>NUCLEOTIDE SEQUENCE</scope>
    <source>
        <strain evidence="1">AP13</strain>
    </source>
</reference>
<gene>
    <name evidence="1" type="ORF">PVAP13_5KG424707</name>
</gene>
<keyword evidence="2" id="KW-1185">Reference proteome</keyword>
<sequence length="101" mass="10947">MPRSDSSALRLCCGMAGESRGSRAPSGSGARAPVPVPSLMPLTGAVADVDKRRRWYGRAQLSNMSSMVVVGWCPCRIRRSDVGMLLVQRVLQRPDLFISSL</sequence>
<proteinExistence type="predicted"/>